<dbReference type="Pfam" id="PF12725">
    <property type="entry name" value="DUF3810"/>
    <property type="match status" value="1"/>
</dbReference>
<proteinExistence type="predicted"/>
<dbReference type="Proteomes" id="UP000824089">
    <property type="component" value="Unassembled WGS sequence"/>
</dbReference>
<organism evidence="2 3">
    <name type="scientific">Candidatus Egerieisoma faecipullorum</name>
    <dbReference type="NCBI Taxonomy" id="2840963"/>
    <lineage>
        <taxon>Bacteria</taxon>
        <taxon>Bacillati</taxon>
        <taxon>Bacillota</taxon>
        <taxon>Clostridia</taxon>
        <taxon>Eubacteriales</taxon>
        <taxon>Clostridiaceae</taxon>
        <taxon>Clostridiaceae incertae sedis</taxon>
        <taxon>Candidatus Egerieisoma</taxon>
    </lineage>
</organism>
<reference evidence="2" key="1">
    <citation type="submission" date="2020-10" db="EMBL/GenBank/DDBJ databases">
        <authorList>
            <person name="Gilroy R."/>
        </authorList>
    </citation>
    <scope>NUCLEOTIDE SEQUENCE</scope>
    <source>
        <strain evidence="2">CHK195-4489</strain>
    </source>
</reference>
<dbReference type="AlphaFoldDB" id="A0A9D1LAQ3"/>
<protein>
    <submittedName>
        <fullName evidence="2">DUF3810 domain-containing protein</fullName>
    </submittedName>
</protein>
<accession>A0A9D1LAQ3</accession>
<sequence>MEPSHDIAEYRERRKFWRTVVAAAVCGGLALFSVGVYLLCRYVFPSDKISEIYTDKLFYYISWPIKKAIAYFPFSVAEIALYASIAAILFWFIKMLVGTVCAGRRCYIRKKQNVPIGGFSLLRPLVQLVLRLSSFICVVVSAFVLFGGINYTSLTFSEKAGYELEEADVGQLSQLCRLLAARAAAARRPLALEADGTINDNYADYNPFRLIDDALDAYQNLPEEYAYLKRDYPRVKLAVSSSVMSNIHITGIYPYIIPEAIVNAQTPIMSLPHTICHEMAHQRGFAREDEANYIAYLACIHSDNPLFVYSGYYTAFTYAMDQLYLYDQKSWREISTATASGIWLDSLEENNFWQQYQTVSSEFTGSVNDTYLTVMDVDDGVHSYGRMIDLILAEEKQKGTIQ</sequence>
<comment type="caution">
    <text evidence="2">The sequence shown here is derived from an EMBL/GenBank/DDBJ whole genome shotgun (WGS) entry which is preliminary data.</text>
</comment>
<evidence type="ECO:0000313" key="3">
    <source>
        <dbReference type="Proteomes" id="UP000824089"/>
    </source>
</evidence>
<feature type="transmembrane region" description="Helical" evidence="1">
    <location>
        <begin position="20"/>
        <end position="44"/>
    </location>
</feature>
<dbReference type="EMBL" id="DVMM01000085">
    <property type="protein sequence ID" value="HIU29497.1"/>
    <property type="molecule type" value="Genomic_DNA"/>
</dbReference>
<keyword evidence="1" id="KW-1133">Transmembrane helix</keyword>
<name>A0A9D1LAQ3_9CLOT</name>
<keyword evidence="1" id="KW-0812">Transmembrane</keyword>
<reference evidence="2" key="2">
    <citation type="journal article" date="2021" name="PeerJ">
        <title>Extensive microbial diversity within the chicken gut microbiome revealed by metagenomics and culture.</title>
        <authorList>
            <person name="Gilroy R."/>
            <person name="Ravi A."/>
            <person name="Getino M."/>
            <person name="Pursley I."/>
            <person name="Horton D.L."/>
            <person name="Alikhan N.F."/>
            <person name="Baker D."/>
            <person name="Gharbi K."/>
            <person name="Hall N."/>
            <person name="Watson M."/>
            <person name="Adriaenssens E.M."/>
            <person name="Foster-Nyarko E."/>
            <person name="Jarju S."/>
            <person name="Secka A."/>
            <person name="Antonio M."/>
            <person name="Oren A."/>
            <person name="Chaudhuri R.R."/>
            <person name="La Ragione R."/>
            <person name="Hildebrand F."/>
            <person name="Pallen M.J."/>
        </authorList>
    </citation>
    <scope>NUCLEOTIDE SEQUENCE</scope>
    <source>
        <strain evidence="2">CHK195-4489</strain>
    </source>
</reference>
<dbReference type="InterPro" id="IPR024294">
    <property type="entry name" value="DUF3810"/>
</dbReference>
<evidence type="ECO:0000313" key="2">
    <source>
        <dbReference type="EMBL" id="HIU29497.1"/>
    </source>
</evidence>
<feature type="transmembrane region" description="Helical" evidence="1">
    <location>
        <begin position="79"/>
        <end position="102"/>
    </location>
</feature>
<gene>
    <name evidence="2" type="ORF">IAD50_04270</name>
</gene>
<feature type="transmembrane region" description="Helical" evidence="1">
    <location>
        <begin position="128"/>
        <end position="149"/>
    </location>
</feature>
<evidence type="ECO:0000256" key="1">
    <source>
        <dbReference type="SAM" id="Phobius"/>
    </source>
</evidence>
<keyword evidence="1" id="KW-0472">Membrane</keyword>